<feature type="compositionally biased region" description="Polar residues" evidence="1">
    <location>
        <begin position="10"/>
        <end position="20"/>
    </location>
</feature>
<evidence type="ECO:0000256" key="1">
    <source>
        <dbReference type="SAM" id="MobiDB-lite"/>
    </source>
</evidence>
<accession>A0A098G654</accession>
<dbReference type="STRING" id="1212491.LFA_2064"/>
<evidence type="ECO:0000313" key="2">
    <source>
        <dbReference type="EMBL" id="CEG57449.1"/>
    </source>
</evidence>
<dbReference type="AlphaFoldDB" id="A0A098G654"/>
<sequence length="217" mass="24728">MKISEPLVATPQQTSTKLSSSQDNLDFELWLKTPTKQNSGDEYYWQHQEQLQQSALQFDSLTLAHQQQQNIKVSSIQLASQLTDLQIMDRPINRDSLNVLHEEINKPGSSAAEALNLLIQTEQKSSPTIMPCEVNSSSLSIRNSMERKEIKVINDSNARYTFKNHHLFIQDQEAELTLNNQGMDAKEEKELIQTIKTFLKDKGIALNKLIINGVKYD</sequence>
<dbReference type="KEGG" id="lfa:LFA_2064"/>
<keyword evidence="3" id="KW-1185">Reference proteome</keyword>
<organism evidence="2 3">
    <name type="scientific">Legionella fallonii LLAP-10</name>
    <dbReference type="NCBI Taxonomy" id="1212491"/>
    <lineage>
        <taxon>Bacteria</taxon>
        <taxon>Pseudomonadati</taxon>
        <taxon>Pseudomonadota</taxon>
        <taxon>Gammaproteobacteria</taxon>
        <taxon>Legionellales</taxon>
        <taxon>Legionellaceae</taxon>
        <taxon>Legionella</taxon>
    </lineage>
</organism>
<reference evidence="3" key="1">
    <citation type="submission" date="2014-09" db="EMBL/GenBank/DDBJ databases">
        <authorList>
            <person name="Gomez-Valero L."/>
        </authorList>
    </citation>
    <scope>NUCLEOTIDE SEQUENCE [LARGE SCALE GENOMIC DNA]</scope>
    <source>
        <strain evidence="3">ATCC700992</strain>
    </source>
</reference>
<dbReference type="EMBL" id="LN614827">
    <property type="protein sequence ID" value="CEG57449.1"/>
    <property type="molecule type" value="Genomic_DNA"/>
</dbReference>
<evidence type="ECO:0000313" key="3">
    <source>
        <dbReference type="Proteomes" id="UP000032430"/>
    </source>
</evidence>
<feature type="region of interest" description="Disordered" evidence="1">
    <location>
        <begin position="1"/>
        <end position="20"/>
    </location>
</feature>
<dbReference type="Proteomes" id="UP000032430">
    <property type="component" value="Chromosome I"/>
</dbReference>
<proteinExistence type="predicted"/>
<dbReference type="OrthoDB" id="5653662at2"/>
<gene>
    <name evidence="2" type="ORF">LFA_2064</name>
</gene>
<dbReference type="HOGENOM" id="CLU_1270987_0_0_6"/>
<protein>
    <submittedName>
        <fullName evidence="2">Uncharacterized protein</fullName>
    </submittedName>
</protein>
<name>A0A098G654_9GAMM</name>
<dbReference type="RefSeq" id="WP_045095949.1">
    <property type="nucleotide sequence ID" value="NZ_LN614827.1"/>
</dbReference>